<sequence length="785" mass="86884">MTTLSGPERPDLLKGEFLHDIFLLTATRCPNKVALRWQDEEITYRQLHQQAWQMAIALRETRQIGPGSIVGIWLSRSPQLHATIIAVLMTGASYAPFDADTPQERVSGVLSDVEAVLLLVDSRTRINHPLALNIQTLSGYKAIAADGDLSVDIGANSAAYIICTSGSTGKPKAIAISHRNICHFLRADNEIMQIRHEDIVYQGSSAAFDTFLEETFLAYLVGATLVIASKSDVLNTDRLHLFFIHHSITVLFCVPTLLLLIKNDPALKLRLINAGGEACPRTTVAATALLLHPGKPISIGVPLPNYVCCLLDETTGQPTTSNTGELCVRGPGVALGYVRQNSLTREKFTQYGYRTGDRVTFDKGQIFFHERIDSQVKLRGFRIELDEIEQELLRLGDDVQSAAVAVLNQQLVAFIVGQLTESRMRETLGQRLPRYMVPDRLIKLDGAMPRLVSEKIDRKVLATLFSRDDAEKMKASQTRIDMDGRTPIPKSVGHNPLDIVLGAFQKSFSHIQPNENDDFFLDLGGHSLTAALTITKLRESFPDIALQDLYECKTAAKLAELVMIKYNNNVETIPVSATIRIKPTWTTSLLCSTIQALVLVVLAGVAALELLLPYIVFGLVLDLGGIGYAFLVAYGTFVVVPPFQCLLAIIIKWTVIGRYEEGDFPLWGAMYLRWWTVEQFKNLAASQLLSHTPLMASYYRLLGANIGRNVHLGQINCSATDLLEIGDETTISSDVNIQTAFVDDYTLKFRRIYIQRDVYIGGCSVLAGQTTMEDHSELGDMSFLP</sequence>
<keyword evidence="8" id="KW-1185">Reference proteome</keyword>
<dbReference type="InterPro" id="IPR020845">
    <property type="entry name" value="AMP-binding_CS"/>
</dbReference>
<feature type="domain" description="AMP-dependent synthetase/ligase" evidence="4">
    <location>
        <begin position="25"/>
        <end position="285"/>
    </location>
</feature>
<keyword evidence="3" id="KW-1133">Transmembrane helix</keyword>
<dbReference type="EMBL" id="CAJNOQ010008178">
    <property type="protein sequence ID" value="CAF1190349.1"/>
    <property type="molecule type" value="Genomic_DNA"/>
</dbReference>
<evidence type="ECO:0000256" key="3">
    <source>
        <dbReference type="SAM" id="Phobius"/>
    </source>
</evidence>
<dbReference type="CDD" id="cd05930">
    <property type="entry name" value="A_NRPS"/>
    <property type="match status" value="1"/>
</dbReference>
<feature type="transmembrane region" description="Helical" evidence="3">
    <location>
        <begin position="589"/>
        <end position="616"/>
    </location>
</feature>
<keyword evidence="3" id="KW-0472">Membrane</keyword>
<dbReference type="AlphaFoldDB" id="A0A814VKT3"/>
<dbReference type="InterPro" id="IPR045851">
    <property type="entry name" value="AMP-bd_C_sf"/>
</dbReference>
<evidence type="ECO:0000259" key="4">
    <source>
        <dbReference type="Pfam" id="PF00501"/>
    </source>
</evidence>
<dbReference type="Pfam" id="PF00501">
    <property type="entry name" value="AMP-binding"/>
    <property type="match status" value="2"/>
</dbReference>
<dbReference type="SUPFAM" id="SSF51161">
    <property type="entry name" value="Trimeric LpxA-like enzymes"/>
    <property type="match status" value="1"/>
</dbReference>
<comment type="caution">
    <text evidence="6">The sequence shown here is derived from an EMBL/GenBank/DDBJ whole genome shotgun (WGS) entry which is preliminary data.</text>
</comment>
<dbReference type="PROSITE" id="PS00455">
    <property type="entry name" value="AMP_BINDING"/>
    <property type="match status" value="1"/>
</dbReference>
<dbReference type="PANTHER" id="PTHR45527:SF1">
    <property type="entry name" value="FATTY ACID SYNTHASE"/>
    <property type="match status" value="1"/>
</dbReference>
<dbReference type="InterPro" id="IPR000873">
    <property type="entry name" value="AMP-dep_synth/lig_dom"/>
</dbReference>
<keyword evidence="1" id="KW-0596">Phosphopantetheine</keyword>
<protein>
    <submittedName>
        <fullName evidence="6">Uncharacterized protein</fullName>
    </submittedName>
</protein>
<dbReference type="InterPro" id="IPR036736">
    <property type="entry name" value="ACP-like_sf"/>
</dbReference>
<dbReference type="GO" id="GO:0031177">
    <property type="term" value="F:phosphopantetheine binding"/>
    <property type="evidence" value="ECO:0007669"/>
    <property type="project" value="TreeGrafter"/>
</dbReference>
<dbReference type="GO" id="GO:0005737">
    <property type="term" value="C:cytoplasm"/>
    <property type="evidence" value="ECO:0007669"/>
    <property type="project" value="TreeGrafter"/>
</dbReference>
<evidence type="ECO:0000313" key="7">
    <source>
        <dbReference type="EMBL" id="CAF3954593.1"/>
    </source>
</evidence>
<dbReference type="Proteomes" id="UP000663829">
    <property type="component" value="Unassembled WGS sequence"/>
</dbReference>
<dbReference type="PANTHER" id="PTHR45527">
    <property type="entry name" value="NONRIBOSOMAL PEPTIDE SYNTHETASE"/>
    <property type="match status" value="1"/>
</dbReference>
<feature type="transmembrane region" description="Helical" evidence="3">
    <location>
        <begin position="628"/>
        <end position="651"/>
    </location>
</feature>
<dbReference type="InterPro" id="IPR011004">
    <property type="entry name" value="Trimer_LpxA-like_sf"/>
</dbReference>
<feature type="domain" description="AMP-dependent synthetase/ligase" evidence="4">
    <location>
        <begin position="293"/>
        <end position="337"/>
    </location>
</feature>
<dbReference type="PROSITE" id="PS00012">
    <property type="entry name" value="PHOSPHOPANTETHEINE"/>
    <property type="match status" value="1"/>
</dbReference>
<dbReference type="Gene3D" id="3.40.50.12780">
    <property type="entry name" value="N-terminal domain of ligase-like"/>
    <property type="match status" value="1"/>
</dbReference>
<dbReference type="Gene3D" id="1.10.1200.10">
    <property type="entry name" value="ACP-like"/>
    <property type="match status" value="1"/>
</dbReference>
<dbReference type="SUPFAM" id="SSF47336">
    <property type="entry name" value="ACP-like"/>
    <property type="match status" value="1"/>
</dbReference>
<dbReference type="OrthoDB" id="416786at2759"/>
<feature type="non-terminal residue" evidence="6">
    <location>
        <position position="1"/>
    </location>
</feature>
<keyword evidence="2" id="KW-0597">Phosphoprotein</keyword>
<dbReference type="Pfam" id="PF00550">
    <property type="entry name" value="PP-binding"/>
    <property type="match status" value="1"/>
</dbReference>
<dbReference type="GO" id="GO:0043041">
    <property type="term" value="P:amino acid activation for nonribosomal peptide biosynthetic process"/>
    <property type="evidence" value="ECO:0007669"/>
    <property type="project" value="TreeGrafter"/>
</dbReference>
<proteinExistence type="predicted"/>
<evidence type="ECO:0000313" key="6">
    <source>
        <dbReference type="EMBL" id="CAF1190349.1"/>
    </source>
</evidence>
<dbReference type="Gene3D" id="3.30.300.30">
    <property type="match status" value="1"/>
</dbReference>
<dbReference type="Proteomes" id="UP000681722">
    <property type="component" value="Unassembled WGS sequence"/>
</dbReference>
<dbReference type="SUPFAM" id="SSF56801">
    <property type="entry name" value="Acetyl-CoA synthetase-like"/>
    <property type="match status" value="1"/>
</dbReference>
<organism evidence="6 8">
    <name type="scientific">Didymodactylos carnosus</name>
    <dbReference type="NCBI Taxonomy" id="1234261"/>
    <lineage>
        <taxon>Eukaryota</taxon>
        <taxon>Metazoa</taxon>
        <taxon>Spiralia</taxon>
        <taxon>Gnathifera</taxon>
        <taxon>Rotifera</taxon>
        <taxon>Eurotatoria</taxon>
        <taxon>Bdelloidea</taxon>
        <taxon>Philodinida</taxon>
        <taxon>Philodinidae</taxon>
        <taxon>Didymodactylos</taxon>
    </lineage>
</organism>
<evidence type="ECO:0000256" key="1">
    <source>
        <dbReference type="ARBA" id="ARBA00022450"/>
    </source>
</evidence>
<dbReference type="InterPro" id="IPR006162">
    <property type="entry name" value="Ppantetheine_attach_site"/>
</dbReference>
<evidence type="ECO:0000313" key="8">
    <source>
        <dbReference type="Proteomes" id="UP000663829"/>
    </source>
</evidence>
<evidence type="ECO:0000259" key="5">
    <source>
        <dbReference type="Pfam" id="PF00550"/>
    </source>
</evidence>
<keyword evidence="3" id="KW-0812">Transmembrane</keyword>
<name>A0A814VKT3_9BILA</name>
<dbReference type="InterPro" id="IPR042099">
    <property type="entry name" value="ANL_N_sf"/>
</dbReference>
<feature type="domain" description="Carrier" evidence="5">
    <location>
        <begin position="514"/>
        <end position="562"/>
    </location>
</feature>
<evidence type="ECO:0000256" key="2">
    <source>
        <dbReference type="ARBA" id="ARBA00022553"/>
    </source>
</evidence>
<accession>A0A814VKT3</accession>
<dbReference type="InterPro" id="IPR009081">
    <property type="entry name" value="PP-bd_ACP"/>
</dbReference>
<reference evidence="6" key="1">
    <citation type="submission" date="2021-02" db="EMBL/GenBank/DDBJ databases">
        <authorList>
            <person name="Nowell W R."/>
        </authorList>
    </citation>
    <scope>NUCLEOTIDE SEQUENCE</scope>
</reference>
<dbReference type="EMBL" id="CAJOBC010008180">
    <property type="protein sequence ID" value="CAF3954593.1"/>
    <property type="molecule type" value="Genomic_DNA"/>
</dbReference>
<dbReference type="GO" id="GO:0044550">
    <property type="term" value="P:secondary metabolite biosynthetic process"/>
    <property type="evidence" value="ECO:0007669"/>
    <property type="project" value="TreeGrafter"/>
</dbReference>
<feature type="transmembrane region" description="Helical" evidence="3">
    <location>
        <begin position="239"/>
        <end position="261"/>
    </location>
</feature>
<dbReference type="Gene3D" id="2.160.10.10">
    <property type="entry name" value="Hexapeptide repeat proteins"/>
    <property type="match status" value="1"/>
</dbReference>
<gene>
    <name evidence="6" type="ORF">GPM918_LOCUS23173</name>
    <name evidence="7" type="ORF">SRO942_LOCUS23173</name>
</gene>